<gene>
    <name evidence="2" type="ORF">HJG40_05220</name>
</gene>
<keyword evidence="1" id="KW-0732">Signal</keyword>
<evidence type="ECO:0008006" key="4">
    <source>
        <dbReference type="Google" id="ProtNLM"/>
    </source>
</evidence>
<keyword evidence="3" id="KW-1185">Reference proteome</keyword>
<proteinExistence type="predicted"/>
<accession>A0ABS5ZNH3</accession>
<feature type="chain" id="PRO_5046036563" description="Virulence factor" evidence="1">
    <location>
        <begin position="32"/>
        <end position="132"/>
    </location>
</feature>
<name>A0ABS5ZNH3_9PROT</name>
<dbReference type="EMBL" id="JABELD010000035">
    <property type="protein sequence ID" value="MBU2738201.1"/>
    <property type="molecule type" value="Genomic_DNA"/>
</dbReference>
<dbReference type="Proteomes" id="UP001197028">
    <property type="component" value="Unassembled WGS sequence"/>
</dbReference>
<evidence type="ECO:0000313" key="2">
    <source>
        <dbReference type="EMBL" id="MBU2738201.1"/>
    </source>
</evidence>
<organism evidence="2 3">
    <name type="scientific">Acidithiobacillus concretivorus</name>
    <dbReference type="NCBI Taxonomy" id="3063952"/>
    <lineage>
        <taxon>Bacteria</taxon>
        <taxon>Pseudomonadati</taxon>
        <taxon>Pseudomonadota</taxon>
        <taxon>Acidithiobacillia</taxon>
        <taxon>Acidithiobacillales</taxon>
        <taxon>Acidithiobacillaceae</taxon>
        <taxon>Acidithiobacillus</taxon>
    </lineage>
</organism>
<protein>
    <recommendedName>
        <fullName evidence="4">Virulence factor</fullName>
    </recommendedName>
</protein>
<dbReference type="RefSeq" id="WP_215863199.1">
    <property type="nucleotide sequence ID" value="NZ_JABELD010000035.1"/>
</dbReference>
<evidence type="ECO:0000313" key="3">
    <source>
        <dbReference type="Proteomes" id="UP001197028"/>
    </source>
</evidence>
<evidence type="ECO:0000256" key="1">
    <source>
        <dbReference type="SAM" id="SignalP"/>
    </source>
</evidence>
<feature type="signal peptide" evidence="1">
    <location>
        <begin position="1"/>
        <end position="31"/>
    </location>
</feature>
<comment type="caution">
    <text evidence="2">The sequence shown here is derived from an EMBL/GenBank/DDBJ whole genome shotgun (WGS) entry which is preliminary data.</text>
</comment>
<reference evidence="2 3" key="1">
    <citation type="journal article" date="2021" name="ISME J.">
        <title>Genomic evolution of the class Acidithiobacillia: deep-branching Proteobacteria living in extreme acidic conditions.</title>
        <authorList>
            <person name="Moya-Beltran A."/>
            <person name="Beard S."/>
            <person name="Rojas-Villalobos C."/>
            <person name="Issotta F."/>
            <person name="Gallardo Y."/>
            <person name="Ulloa R."/>
            <person name="Giaveno A."/>
            <person name="Degli Esposti M."/>
            <person name="Johnson D.B."/>
            <person name="Quatrini R."/>
        </authorList>
    </citation>
    <scope>NUCLEOTIDE SEQUENCE [LARGE SCALE GENOMIC DNA]</scope>
    <source>
        <strain evidence="2 3">ATCC 19703</strain>
    </source>
</reference>
<sequence length="132" mass="14977">MIKIWTHPIHRIPQFLAFVGLFAGLSSPAWADSDLSLGVAVPGLSVVLGNNPGYYAAPVYAPPPVYYVPPPRRVYYVPAPPPPPPPVRYQLPGYYVQPAPIRYYRPRPWEHHGPPPWAGRWRHDNGHDGWRR</sequence>